<evidence type="ECO:0000313" key="2">
    <source>
        <dbReference type="EMBL" id="CAE6414235.1"/>
    </source>
</evidence>
<feature type="domain" description="Lysine-specific metallo-endopeptidase" evidence="1">
    <location>
        <begin position="2"/>
        <end position="77"/>
    </location>
</feature>
<proteinExistence type="predicted"/>
<gene>
    <name evidence="2" type="ORF">RDB_LOCUS3697</name>
</gene>
<accession>A0A8H2WZQ8</accession>
<dbReference type="Pfam" id="PF14521">
    <property type="entry name" value="Aspzincin_M35"/>
    <property type="match status" value="1"/>
</dbReference>
<dbReference type="InterPro" id="IPR029463">
    <property type="entry name" value="Lys_MEP"/>
</dbReference>
<dbReference type="SMART" id="SM01351">
    <property type="entry name" value="Aspzincin_M35"/>
    <property type="match status" value="1"/>
</dbReference>
<dbReference type="InterPro" id="IPR024079">
    <property type="entry name" value="MetalloPept_cat_dom_sf"/>
</dbReference>
<dbReference type="SUPFAM" id="SSF55486">
    <property type="entry name" value="Metalloproteases ('zincins'), catalytic domain"/>
    <property type="match status" value="1"/>
</dbReference>
<protein>
    <recommendedName>
        <fullName evidence="1">Lysine-specific metallo-endopeptidase domain-containing protein</fullName>
    </recommendedName>
</protein>
<dbReference type="Proteomes" id="UP000663850">
    <property type="component" value="Unassembled WGS sequence"/>
</dbReference>
<dbReference type="Gene3D" id="3.40.390.10">
    <property type="entry name" value="Collagenase (Catalytic Domain)"/>
    <property type="match status" value="1"/>
</dbReference>
<organism evidence="2 3">
    <name type="scientific">Rhizoctonia solani</name>
    <dbReference type="NCBI Taxonomy" id="456999"/>
    <lineage>
        <taxon>Eukaryota</taxon>
        <taxon>Fungi</taxon>
        <taxon>Dikarya</taxon>
        <taxon>Basidiomycota</taxon>
        <taxon>Agaricomycotina</taxon>
        <taxon>Agaricomycetes</taxon>
        <taxon>Cantharellales</taxon>
        <taxon>Ceratobasidiaceae</taxon>
        <taxon>Rhizoctonia</taxon>
    </lineage>
</organism>
<evidence type="ECO:0000259" key="1">
    <source>
        <dbReference type="SMART" id="SM01351"/>
    </source>
</evidence>
<reference evidence="2" key="1">
    <citation type="submission" date="2021-01" db="EMBL/GenBank/DDBJ databases">
        <authorList>
            <person name="Kaushik A."/>
        </authorList>
    </citation>
    <scope>NUCLEOTIDE SEQUENCE</scope>
    <source>
        <strain evidence="2">Type strain: AG8-Rh-89/</strain>
    </source>
</reference>
<dbReference type="AlphaFoldDB" id="A0A8H2WZQ8"/>
<dbReference type="GO" id="GO:0004222">
    <property type="term" value="F:metalloendopeptidase activity"/>
    <property type="evidence" value="ECO:0007669"/>
    <property type="project" value="InterPro"/>
</dbReference>
<sequence length="77" mass="8348">MIARAPRNPDQFGTVYLCGAFWGAPVMGKDSRARTIIHEAAHFNRSAGTDDYACGHEEAQGLAINFPDQAVMNADSH</sequence>
<dbReference type="EMBL" id="CAJMWZ010000246">
    <property type="protein sequence ID" value="CAE6414235.1"/>
    <property type="molecule type" value="Genomic_DNA"/>
</dbReference>
<name>A0A8H2WZQ8_9AGAM</name>
<evidence type="ECO:0000313" key="3">
    <source>
        <dbReference type="Proteomes" id="UP000663850"/>
    </source>
</evidence>
<comment type="caution">
    <text evidence="2">The sequence shown here is derived from an EMBL/GenBank/DDBJ whole genome shotgun (WGS) entry which is preliminary data.</text>
</comment>